<evidence type="ECO:0000313" key="2">
    <source>
        <dbReference type="EMBL" id="PJF00527.1"/>
    </source>
</evidence>
<proteinExistence type="predicted"/>
<dbReference type="Pfam" id="PF09848">
    <property type="entry name" value="SLFN-g3_helicase"/>
    <property type="match status" value="1"/>
</dbReference>
<dbReference type="InterPro" id="IPR027417">
    <property type="entry name" value="P-loop_NTPase"/>
</dbReference>
<protein>
    <submittedName>
        <fullName evidence="2">ATP-binding protein</fullName>
    </submittedName>
</protein>
<dbReference type="EMBL" id="PGGD01000001">
    <property type="protein sequence ID" value="PJF00527.1"/>
    <property type="molecule type" value="Genomic_DNA"/>
</dbReference>
<reference evidence="2 3" key="1">
    <citation type="submission" date="2017-11" db="EMBL/GenBank/DDBJ databases">
        <title>Genome sequencing of Prevotella intermedia KCOM 1779.</title>
        <authorList>
            <person name="Kook J.-K."/>
            <person name="Park S.-N."/>
            <person name="Lim Y.K."/>
        </authorList>
    </citation>
    <scope>NUCLEOTIDE SEQUENCE [LARGE SCALE GENOMIC DNA]</scope>
    <source>
        <strain evidence="2 3">KCOM 1779</strain>
    </source>
</reference>
<comment type="caution">
    <text evidence="2">The sequence shown here is derived from an EMBL/GenBank/DDBJ whole genome shotgun (WGS) entry which is preliminary data.</text>
</comment>
<dbReference type="SUPFAM" id="SSF52540">
    <property type="entry name" value="P-loop containing nucleoside triphosphate hydrolases"/>
    <property type="match status" value="1"/>
</dbReference>
<dbReference type="SMART" id="SM00382">
    <property type="entry name" value="AAA"/>
    <property type="match status" value="1"/>
</dbReference>
<gene>
    <name evidence="2" type="ORF">CUB97_04230</name>
</gene>
<accession>A0A2M8M8L7</accession>
<evidence type="ECO:0000259" key="1">
    <source>
        <dbReference type="SMART" id="SM00382"/>
    </source>
</evidence>
<keyword evidence="2" id="KW-0067">ATP-binding</keyword>
<dbReference type="InterPro" id="IPR003593">
    <property type="entry name" value="AAA+_ATPase"/>
</dbReference>
<organism evidence="2 3">
    <name type="scientific">Prevotella intermedia</name>
    <dbReference type="NCBI Taxonomy" id="28131"/>
    <lineage>
        <taxon>Bacteria</taxon>
        <taxon>Pseudomonadati</taxon>
        <taxon>Bacteroidota</taxon>
        <taxon>Bacteroidia</taxon>
        <taxon>Bacteroidales</taxon>
        <taxon>Prevotellaceae</taxon>
        <taxon>Prevotella</taxon>
    </lineage>
</organism>
<keyword evidence="2" id="KW-0547">Nucleotide-binding</keyword>
<dbReference type="AlphaFoldDB" id="A0A2M8M8L7"/>
<dbReference type="InterPro" id="IPR018647">
    <property type="entry name" value="SLFN_3-like_DNA/RNA_helicase"/>
</dbReference>
<feature type="domain" description="AAA+ ATPase" evidence="1">
    <location>
        <begin position="214"/>
        <end position="375"/>
    </location>
</feature>
<name>A0A2M8M8L7_PREIN</name>
<dbReference type="Proteomes" id="UP000228641">
    <property type="component" value="Unassembled WGS sequence"/>
</dbReference>
<dbReference type="RefSeq" id="WP_100189519.1">
    <property type="nucleotide sequence ID" value="NZ_PGGD01000001.1"/>
</dbReference>
<dbReference type="Gene3D" id="3.40.50.300">
    <property type="entry name" value="P-loop containing nucleotide triphosphate hydrolases"/>
    <property type="match status" value="1"/>
</dbReference>
<evidence type="ECO:0000313" key="3">
    <source>
        <dbReference type="Proteomes" id="UP000228641"/>
    </source>
</evidence>
<sequence>MKAINLNTLIDAYEKLTKEGRVSYLSFYGIELAEKGKNEGLKEKELECIKSFISQFDIEDSLACLLDNFFVGYKIPQIGKEFDLLRINDQNIVNIELKSEAEEEKVLKQLQRNSYYLKFLNKEVLLFTYVQESDTLYMLNDDESNLVTKDFDFLSKELLKDNGEIEDIDKLFNPSNYLISPFNSTQQFMQNEYFLTEHQEEVKCNILKAAESYKAEFMALTGAAGTGKTLLTYDIAKELRNKGKKILIVHCAKLNVGQELLQNEYYWDICMAKDIGNETLAEFDVVIVDEAQRARQQQFDKLKEIVEQNNIKCIFSYDEKQYLSNDEKNRNVSNQISEILTQGIFKLTEKIRTNKEIASFIKPLFDSHEPIKHSEYFNINLYYCSDKKDVISLSKYLKSKGWKVPIYTPGTRSIFKYQRYGIANAESAHAVIGQEFDKVVAVIDETFGYDAKGRLTASNDCYSQRQMLYQILTRTRLKLFVIIFNNEVMLERCLKILGK</sequence>
<dbReference type="GO" id="GO:0005524">
    <property type="term" value="F:ATP binding"/>
    <property type="evidence" value="ECO:0007669"/>
    <property type="project" value="UniProtKB-KW"/>
</dbReference>